<dbReference type="Proteomes" id="UP000823388">
    <property type="component" value="Chromosome 2K"/>
</dbReference>
<comment type="caution">
    <text evidence="1">The sequence shown here is derived from an EMBL/GenBank/DDBJ whole genome shotgun (WGS) entry which is preliminary data.</text>
</comment>
<accession>A0A8T0W832</accession>
<evidence type="ECO:0000313" key="2">
    <source>
        <dbReference type="Proteomes" id="UP000823388"/>
    </source>
</evidence>
<dbReference type="AlphaFoldDB" id="A0A8T0W832"/>
<reference evidence="1" key="1">
    <citation type="submission" date="2020-05" db="EMBL/GenBank/DDBJ databases">
        <title>WGS assembly of Panicum virgatum.</title>
        <authorList>
            <person name="Lovell J.T."/>
            <person name="Jenkins J."/>
            <person name="Shu S."/>
            <person name="Juenger T.E."/>
            <person name="Schmutz J."/>
        </authorList>
    </citation>
    <scope>NUCLEOTIDE SEQUENCE</scope>
    <source>
        <strain evidence="1">AP13</strain>
    </source>
</reference>
<name>A0A8T0W832_PANVG</name>
<keyword evidence="2" id="KW-1185">Reference proteome</keyword>
<protein>
    <submittedName>
        <fullName evidence="1">Uncharacterized protein</fullName>
    </submittedName>
</protein>
<sequence length="156" mass="17643">MEVTNGSQIDLGSMDDILGRSILAWILLPRLTNFISKASRVVYLFLKMVESAPKHLESSEGVCGLQTASGPCPHIGKEYDQLSLTLHKVCNGQDQTTSSFSARPPPEFSRDTPSFFYGVIHHHDKHLDFQQNPRFSKENFQFTPFKYSQNLNNPKL</sequence>
<evidence type="ECO:0000313" key="1">
    <source>
        <dbReference type="EMBL" id="KAG2643338.1"/>
    </source>
</evidence>
<gene>
    <name evidence="1" type="ORF">PVAP13_2KG298402</name>
</gene>
<proteinExistence type="predicted"/>
<organism evidence="1 2">
    <name type="scientific">Panicum virgatum</name>
    <name type="common">Blackwell switchgrass</name>
    <dbReference type="NCBI Taxonomy" id="38727"/>
    <lineage>
        <taxon>Eukaryota</taxon>
        <taxon>Viridiplantae</taxon>
        <taxon>Streptophyta</taxon>
        <taxon>Embryophyta</taxon>
        <taxon>Tracheophyta</taxon>
        <taxon>Spermatophyta</taxon>
        <taxon>Magnoliopsida</taxon>
        <taxon>Liliopsida</taxon>
        <taxon>Poales</taxon>
        <taxon>Poaceae</taxon>
        <taxon>PACMAD clade</taxon>
        <taxon>Panicoideae</taxon>
        <taxon>Panicodae</taxon>
        <taxon>Paniceae</taxon>
        <taxon>Panicinae</taxon>
        <taxon>Panicum</taxon>
        <taxon>Panicum sect. Hiantes</taxon>
    </lineage>
</organism>
<dbReference type="EMBL" id="CM029039">
    <property type="protein sequence ID" value="KAG2643338.1"/>
    <property type="molecule type" value="Genomic_DNA"/>
</dbReference>